<comment type="caution">
    <text evidence="6">The sequence shown here is derived from an EMBL/GenBank/DDBJ whole genome shotgun (WGS) entry which is preliminary data.</text>
</comment>
<dbReference type="Proteomes" id="UP001589894">
    <property type="component" value="Unassembled WGS sequence"/>
</dbReference>
<dbReference type="SUPFAM" id="SSF46785">
    <property type="entry name" value="Winged helix' DNA-binding domain"/>
    <property type="match status" value="1"/>
</dbReference>
<organism evidence="6 7">
    <name type="scientific">Plantactinospora siamensis</name>
    <dbReference type="NCBI Taxonomy" id="555372"/>
    <lineage>
        <taxon>Bacteria</taxon>
        <taxon>Bacillati</taxon>
        <taxon>Actinomycetota</taxon>
        <taxon>Actinomycetes</taxon>
        <taxon>Micromonosporales</taxon>
        <taxon>Micromonosporaceae</taxon>
        <taxon>Plantactinospora</taxon>
    </lineage>
</organism>
<keyword evidence="1" id="KW-0805">Transcription regulation</keyword>
<keyword evidence="3" id="KW-0804">Transcription</keyword>
<dbReference type="PRINTS" id="PR00598">
    <property type="entry name" value="HTHMARR"/>
</dbReference>
<evidence type="ECO:0000256" key="3">
    <source>
        <dbReference type="ARBA" id="ARBA00023163"/>
    </source>
</evidence>
<evidence type="ECO:0000313" key="7">
    <source>
        <dbReference type="Proteomes" id="UP001589894"/>
    </source>
</evidence>
<dbReference type="EMBL" id="JBHLUE010000006">
    <property type="protein sequence ID" value="MFC0564546.1"/>
    <property type="molecule type" value="Genomic_DNA"/>
</dbReference>
<feature type="region of interest" description="Disordered" evidence="4">
    <location>
        <begin position="140"/>
        <end position="160"/>
    </location>
</feature>
<keyword evidence="2" id="KW-0238">DNA-binding</keyword>
<dbReference type="PANTHER" id="PTHR42756:SF1">
    <property type="entry name" value="TRANSCRIPTIONAL REPRESSOR OF EMRAB OPERON"/>
    <property type="match status" value="1"/>
</dbReference>
<name>A0ABV6NV51_9ACTN</name>
<dbReference type="RefSeq" id="WP_377337620.1">
    <property type="nucleotide sequence ID" value="NZ_JBHLUE010000006.1"/>
</dbReference>
<gene>
    <name evidence="6" type="ORF">ACFFHU_10420</name>
</gene>
<dbReference type="Gene3D" id="1.10.10.10">
    <property type="entry name" value="Winged helix-like DNA-binding domain superfamily/Winged helix DNA-binding domain"/>
    <property type="match status" value="1"/>
</dbReference>
<dbReference type="InterPro" id="IPR036390">
    <property type="entry name" value="WH_DNA-bd_sf"/>
</dbReference>
<keyword evidence="7" id="KW-1185">Reference proteome</keyword>
<dbReference type="InterPro" id="IPR000835">
    <property type="entry name" value="HTH_MarR-typ"/>
</dbReference>
<evidence type="ECO:0000259" key="5">
    <source>
        <dbReference type="PROSITE" id="PS50995"/>
    </source>
</evidence>
<dbReference type="PROSITE" id="PS50995">
    <property type="entry name" value="HTH_MARR_2"/>
    <property type="match status" value="1"/>
</dbReference>
<dbReference type="PANTHER" id="PTHR42756">
    <property type="entry name" value="TRANSCRIPTIONAL REGULATOR, MARR"/>
    <property type="match status" value="1"/>
</dbReference>
<evidence type="ECO:0000256" key="1">
    <source>
        <dbReference type="ARBA" id="ARBA00023015"/>
    </source>
</evidence>
<proteinExistence type="predicted"/>
<protein>
    <submittedName>
        <fullName evidence="6">MarR family winged helix-turn-helix transcriptional regulator</fullName>
    </submittedName>
</protein>
<evidence type="ECO:0000313" key="6">
    <source>
        <dbReference type="EMBL" id="MFC0564546.1"/>
    </source>
</evidence>
<reference evidence="6 7" key="1">
    <citation type="submission" date="2024-09" db="EMBL/GenBank/DDBJ databases">
        <authorList>
            <person name="Sun Q."/>
            <person name="Mori K."/>
        </authorList>
    </citation>
    <scope>NUCLEOTIDE SEQUENCE [LARGE SCALE GENOMIC DNA]</scope>
    <source>
        <strain evidence="6 7">TBRC 2205</strain>
    </source>
</reference>
<accession>A0ABV6NV51</accession>
<dbReference type="InterPro" id="IPR036388">
    <property type="entry name" value="WH-like_DNA-bd_sf"/>
</dbReference>
<evidence type="ECO:0000256" key="4">
    <source>
        <dbReference type="SAM" id="MobiDB-lite"/>
    </source>
</evidence>
<dbReference type="Pfam" id="PF01047">
    <property type="entry name" value="MarR"/>
    <property type="match status" value="1"/>
</dbReference>
<sequence length="160" mass="17738">MQPDDRDIEVLTSGLLAVGRELSKARERQGEGSRLTILQLVAETTEVRPSDLATEMQLSLSAVTRQIHALAEAGQVELRNDPNDRRSFRVVLTGAGKEELQRLVRKSHDRFANFLADWNGDDTVLLGTLLNRLAASIKAARARQQPPASGRTWQAPRDES</sequence>
<dbReference type="SMART" id="SM00347">
    <property type="entry name" value="HTH_MARR"/>
    <property type="match status" value="1"/>
</dbReference>
<evidence type="ECO:0000256" key="2">
    <source>
        <dbReference type="ARBA" id="ARBA00023125"/>
    </source>
</evidence>
<feature type="domain" description="HTH marR-type" evidence="5">
    <location>
        <begin position="1"/>
        <end position="135"/>
    </location>
</feature>